<sequence>MHCRYDIGLECMLRRVIAVFENEVEAGKCLCVFCEDRINGFVQKVLAIT</sequence>
<keyword evidence="2" id="KW-1185">Reference proteome</keyword>
<proteinExistence type="predicted"/>
<protein>
    <submittedName>
        <fullName evidence="1">Uncharacterized protein</fullName>
    </submittedName>
</protein>
<organism evidence="1 2">
    <name type="scientific">Thanatephorus cucumeris (strain AG1-IA)</name>
    <name type="common">Rice sheath blight fungus</name>
    <name type="synonym">Rhizoctonia solani</name>
    <dbReference type="NCBI Taxonomy" id="983506"/>
    <lineage>
        <taxon>Eukaryota</taxon>
        <taxon>Fungi</taxon>
        <taxon>Dikarya</taxon>
        <taxon>Basidiomycota</taxon>
        <taxon>Agaricomycotina</taxon>
        <taxon>Agaricomycetes</taxon>
        <taxon>Cantharellales</taxon>
        <taxon>Ceratobasidiaceae</taxon>
        <taxon>Rhizoctonia</taxon>
        <taxon>Rhizoctonia solani AG-1</taxon>
    </lineage>
</organism>
<dbReference type="HOGENOM" id="CLU_3143976_0_0_1"/>
<dbReference type="EMBL" id="AFRT01000103">
    <property type="protein sequence ID" value="ELU45314.1"/>
    <property type="molecule type" value="Genomic_DNA"/>
</dbReference>
<reference evidence="1 2" key="1">
    <citation type="journal article" date="2013" name="Nat. Commun.">
        <title>The evolution and pathogenic mechanisms of the rice sheath blight pathogen.</title>
        <authorList>
            <person name="Zheng A."/>
            <person name="Lin R."/>
            <person name="Xu L."/>
            <person name="Qin P."/>
            <person name="Tang C."/>
            <person name="Ai P."/>
            <person name="Zhang D."/>
            <person name="Liu Y."/>
            <person name="Sun Z."/>
            <person name="Feng H."/>
            <person name="Wang Y."/>
            <person name="Chen Y."/>
            <person name="Liang X."/>
            <person name="Fu R."/>
            <person name="Li Q."/>
            <person name="Zhang J."/>
            <person name="Yu X."/>
            <person name="Xie Z."/>
            <person name="Ding L."/>
            <person name="Guan P."/>
            <person name="Tang J."/>
            <person name="Liang Y."/>
            <person name="Wang S."/>
            <person name="Deng Q."/>
            <person name="Li S."/>
            <person name="Zhu J."/>
            <person name="Wang L."/>
            <person name="Liu H."/>
            <person name="Li P."/>
        </authorList>
    </citation>
    <scope>NUCLEOTIDE SEQUENCE [LARGE SCALE GENOMIC DNA]</scope>
    <source>
        <strain evidence="2">AG-1 IA</strain>
    </source>
</reference>
<accession>L8X9H1</accession>
<dbReference type="AlphaFoldDB" id="L8X9H1"/>
<dbReference type="Proteomes" id="UP000011668">
    <property type="component" value="Unassembled WGS sequence"/>
</dbReference>
<gene>
    <name evidence="1" type="ORF">AG1IA_00656</name>
</gene>
<comment type="caution">
    <text evidence="1">The sequence shown here is derived from an EMBL/GenBank/DDBJ whole genome shotgun (WGS) entry which is preliminary data.</text>
</comment>
<evidence type="ECO:0000313" key="1">
    <source>
        <dbReference type="EMBL" id="ELU45314.1"/>
    </source>
</evidence>
<evidence type="ECO:0000313" key="2">
    <source>
        <dbReference type="Proteomes" id="UP000011668"/>
    </source>
</evidence>
<name>L8X9H1_THACA</name>